<dbReference type="GO" id="GO:0007031">
    <property type="term" value="P:peroxisome organization"/>
    <property type="evidence" value="ECO:0007669"/>
    <property type="project" value="UniProtKB-KW"/>
</dbReference>
<keyword evidence="3" id="KW-0962">Peroxisome biogenesis</keyword>
<reference evidence="4 5" key="1">
    <citation type="journal article" date="2019" name="PLoS Biol.">
        <title>Sex chromosomes control vertical transmission of feminizing Wolbachia symbionts in an isopod.</title>
        <authorList>
            <person name="Becking T."/>
            <person name="Chebbi M.A."/>
            <person name="Giraud I."/>
            <person name="Moumen B."/>
            <person name="Laverre T."/>
            <person name="Caubet Y."/>
            <person name="Peccoud J."/>
            <person name="Gilbert C."/>
            <person name="Cordaux R."/>
        </authorList>
    </citation>
    <scope>NUCLEOTIDE SEQUENCE [LARGE SCALE GENOMIC DNA]</scope>
    <source>
        <strain evidence="4">ANa2</strain>
        <tissue evidence="4">Whole body excluding digestive tract and cuticle</tissue>
    </source>
</reference>
<protein>
    <recommendedName>
        <fullName evidence="2 3">Peroxisomal membrane protein PEX16</fullName>
    </recommendedName>
</protein>
<evidence type="ECO:0000256" key="3">
    <source>
        <dbReference type="RuleBase" id="RU365003"/>
    </source>
</evidence>
<proteinExistence type="inferred from homology"/>
<dbReference type="PANTHER" id="PTHR13299:SF0">
    <property type="entry name" value="PEROXISOMAL MEMBRANE PROTEIN PEX16"/>
    <property type="match status" value="1"/>
</dbReference>
<evidence type="ECO:0000256" key="2">
    <source>
        <dbReference type="ARBA" id="ARBA00018577"/>
    </source>
</evidence>
<dbReference type="PANTHER" id="PTHR13299">
    <property type="entry name" value="PEROXISOMAL MEMBRANE PROTEIN PEX16"/>
    <property type="match status" value="1"/>
</dbReference>
<comment type="caution">
    <text evidence="4">The sequence shown here is derived from an EMBL/GenBank/DDBJ whole genome shotgun (WGS) entry which is preliminary data.</text>
</comment>
<evidence type="ECO:0000313" key="5">
    <source>
        <dbReference type="Proteomes" id="UP000326759"/>
    </source>
</evidence>
<dbReference type="EMBL" id="SEYY01023447">
    <property type="protein sequence ID" value="KAB7494852.1"/>
    <property type="molecule type" value="Genomic_DNA"/>
</dbReference>
<evidence type="ECO:0000313" key="4">
    <source>
        <dbReference type="EMBL" id="KAB7494852.1"/>
    </source>
</evidence>
<dbReference type="AlphaFoldDB" id="A0A5N5SLY3"/>
<evidence type="ECO:0000256" key="1">
    <source>
        <dbReference type="ARBA" id="ARBA00009505"/>
    </source>
</evidence>
<comment type="similarity">
    <text evidence="1 3">Belongs to the peroxin-16 family.</text>
</comment>
<comment type="subcellular location">
    <subcellularLocation>
        <location evidence="3">Peroxisome membrane</location>
    </subcellularLocation>
</comment>
<keyword evidence="5" id="KW-1185">Reference proteome</keyword>
<gene>
    <name evidence="4" type="primary">pex16</name>
    <name evidence="4" type="ORF">Anas_08533</name>
</gene>
<dbReference type="Proteomes" id="UP000326759">
    <property type="component" value="Unassembled WGS sequence"/>
</dbReference>
<name>A0A5N5SLY3_9CRUS</name>
<accession>A0A5N5SLY3</accession>
<sequence>MGQKKFSCNMDFKKQFEAYKTWIVENPKKAAEMESLVKWGSYFLAGRLQNSALLCEIVYAASRLFELFNHYIVCRKKPHLSLEEFNRLTVLLTVLEYVEVLVEVSAAQMWGEKGRWAVVSVIQLMKLKKLFEKYLVLTVFVHCRAIWRLILLLKKKTSFISSPLIKPIDRLEMKDGPELNGALPNGSIEHKGVTCLERSGRIMRTLEGTPPAHLRTFSPPRVDEYIIRHMKMSRQNVPLNHLSAEILHIFRPLGHLSSMYLFGVQSWVPWCVAFGIDLTSIQLHSQSVLTREEKEELVRRRLSLLYYLIRTPAFHAVTHKRIRQFLIAAGNSIPMARFICQPLLEYIPEWQKIYSYTWS</sequence>
<dbReference type="GO" id="GO:0005778">
    <property type="term" value="C:peroxisomal membrane"/>
    <property type="evidence" value="ECO:0007669"/>
    <property type="project" value="UniProtKB-SubCell"/>
</dbReference>
<keyword evidence="3" id="KW-0576">Peroxisome</keyword>
<organism evidence="4 5">
    <name type="scientific">Armadillidium nasatum</name>
    <dbReference type="NCBI Taxonomy" id="96803"/>
    <lineage>
        <taxon>Eukaryota</taxon>
        <taxon>Metazoa</taxon>
        <taxon>Ecdysozoa</taxon>
        <taxon>Arthropoda</taxon>
        <taxon>Crustacea</taxon>
        <taxon>Multicrustacea</taxon>
        <taxon>Malacostraca</taxon>
        <taxon>Eumalacostraca</taxon>
        <taxon>Peracarida</taxon>
        <taxon>Isopoda</taxon>
        <taxon>Oniscidea</taxon>
        <taxon>Crinocheta</taxon>
        <taxon>Armadillidiidae</taxon>
        <taxon>Armadillidium</taxon>
    </lineage>
</organism>
<dbReference type="Pfam" id="PF08610">
    <property type="entry name" value="Pex16"/>
    <property type="match status" value="1"/>
</dbReference>
<dbReference type="InterPro" id="IPR013919">
    <property type="entry name" value="Pex16"/>
</dbReference>
<dbReference type="OrthoDB" id="2021143at2759"/>